<keyword evidence="3" id="KW-1185">Reference proteome</keyword>
<organism evidence="2 3">
    <name type="scientific">Ferrimonas sediminum</name>
    <dbReference type="NCBI Taxonomy" id="718193"/>
    <lineage>
        <taxon>Bacteria</taxon>
        <taxon>Pseudomonadati</taxon>
        <taxon>Pseudomonadota</taxon>
        <taxon>Gammaproteobacteria</taxon>
        <taxon>Alteromonadales</taxon>
        <taxon>Ferrimonadaceae</taxon>
        <taxon>Ferrimonas</taxon>
    </lineage>
</organism>
<evidence type="ECO:0000313" key="2">
    <source>
        <dbReference type="EMBL" id="SDI59879.1"/>
    </source>
</evidence>
<gene>
    <name evidence="2" type="ORF">SAMN04488540_102188</name>
</gene>
<dbReference type="OrthoDB" id="6396441at2"/>
<feature type="domain" description="Cyclic nucleotide-binding" evidence="1">
    <location>
        <begin position="207"/>
        <end position="283"/>
    </location>
</feature>
<dbReference type="InterPro" id="IPR000595">
    <property type="entry name" value="cNMP-bd_dom"/>
</dbReference>
<evidence type="ECO:0000259" key="1">
    <source>
        <dbReference type="PROSITE" id="PS50042"/>
    </source>
</evidence>
<sequence>MKKMKPELVIAIIGTLFITGCVSTGPRRDVITSLPNIPLEDTQYMPERLLDSTQKTVFVMPTKITAGGINKEFLKGEMQGQIENALASAGINTIDRSLASQLHDELLLAESTGRLNYDGPKVADFAIFSTISSVSAHAEYHEGGTSLITGKDYGPSCEAEAGVKGQIRILTIPEMRQVISAEMNGTDSSDLSLFTGCQVTKSLKMGLITNAATRALKSAQNEIKNSLAPAGYVVERRGNEKDNVFRVSLGAARGAKGGSLVEIKRKKITDLGNGETISEFEVIAEGRFTESIEPMYSWIILSDEQKLKIIQRGDLVTLKHEDGLLMQAAKSLKSLNL</sequence>
<dbReference type="AlphaFoldDB" id="A0A1G8LW21"/>
<accession>A0A1G8LW21</accession>
<dbReference type="EMBL" id="FNEM01000002">
    <property type="protein sequence ID" value="SDI59879.1"/>
    <property type="molecule type" value="Genomic_DNA"/>
</dbReference>
<reference evidence="3" key="1">
    <citation type="submission" date="2016-10" db="EMBL/GenBank/DDBJ databases">
        <authorList>
            <person name="Varghese N."/>
            <person name="Submissions S."/>
        </authorList>
    </citation>
    <scope>NUCLEOTIDE SEQUENCE [LARGE SCALE GENOMIC DNA]</scope>
    <source>
        <strain evidence="3">DSM 23317</strain>
    </source>
</reference>
<dbReference type="PROSITE" id="PS51257">
    <property type="entry name" value="PROKAR_LIPOPROTEIN"/>
    <property type="match status" value="1"/>
</dbReference>
<dbReference type="RefSeq" id="WP_143026544.1">
    <property type="nucleotide sequence ID" value="NZ_FNEM01000002.1"/>
</dbReference>
<dbReference type="Proteomes" id="UP000199527">
    <property type="component" value="Unassembled WGS sequence"/>
</dbReference>
<protein>
    <recommendedName>
        <fullName evidence="1">Cyclic nucleotide-binding domain-containing protein</fullName>
    </recommendedName>
</protein>
<dbReference type="PROSITE" id="PS50042">
    <property type="entry name" value="CNMP_BINDING_3"/>
    <property type="match status" value="1"/>
</dbReference>
<name>A0A1G8LW21_9GAMM</name>
<evidence type="ECO:0000313" key="3">
    <source>
        <dbReference type="Proteomes" id="UP000199527"/>
    </source>
</evidence>
<proteinExistence type="predicted"/>